<protein>
    <submittedName>
        <fullName evidence="1">Os09g0338650 protein</fullName>
    </submittedName>
</protein>
<organism evidence="1 2">
    <name type="scientific">Oryza sativa subsp. japonica</name>
    <name type="common">Rice</name>
    <dbReference type="NCBI Taxonomy" id="39947"/>
    <lineage>
        <taxon>Eukaryota</taxon>
        <taxon>Viridiplantae</taxon>
        <taxon>Streptophyta</taxon>
        <taxon>Embryophyta</taxon>
        <taxon>Tracheophyta</taxon>
        <taxon>Spermatophyta</taxon>
        <taxon>Magnoliopsida</taxon>
        <taxon>Liliopsida</taxon>
        <taxon>Poales</taxon>
        <taxon>Poaceae</taxon>
        <taxon>BOP clade</taxon>
        <taxon>Oryzoideae</taxon>
        <taxon>Oryzeae</taxon>
        <taxon>Oryzinae</taxon>
        <taxon>Oryza</taxon>
        <taxon>Oryza sativa</taxon>
    </lineage>
</organism>
<accession>A0A0P0XKW9</accession>
<name>A0A0P0XKW9_ORYSJ</name>
<evidence type="ECO:0000313" key="2">
    <source>
        <dbReference type="Proteomes" id="UP000059680"/>
    </source>
</evidence>
<proteinExistence type="predicted"/>
<reference evidence="1 2" key="2">
    <citation type="journal article" date="2013" name="Plant Cell Physiol.">
        <title>Rice Annotation Project Database (RAP-DB): an integrative and interactive database for rice genomics.</title>
        <authorList>
            <person name="Sakai H."/>
            <person name="Lee S.S."/>
            <person name="Tanaka T."/>
            <person name="Numa H."/>
            <person name="Kim J."/>
            <person name="Kawahara Y."/>
            <person name="Wakimoto H."/>
            <person name="Yang C.C."/>
            <person name="Iwamoto M."/>
            <person name="Abe T."/>
            <person name="Yamada Y."/>
            <person name="Muto A."/>
            <person name="Inokuchi H."/>
            <person name="Ikemura T."/>
            <person name="Matsumoto T."/>
            <person name="Sasaki T."/>
            <person name="Itoh T."/>
        </authorList>
    </citation>
    <scope>NUCLEOTIDE SEQUENCE [LARGE SCALE GENOMIC DNA]</scope>
    <source>
        <strain evidence="2">cv. Nipponbare</strain>
    </source>
</reference>
<reference evidence="2" key="1">
    <citation type="journal article" date="2005" name="Nature">
        <title>The map-based sequence of the rice genome.</title>
        <authorList>
            <consortium name="International rice genome sequencing project (IRGSP)"/>
            <person name="Matsumoto T."/>
            <person name="Wu J."/>
            <person name="Kanamori H."/>
            <person name="Katayose Y."/>
            <person name="Fujisawa M."/>
            <person name="Namiki N."/>
            <person name="Mizuno H."/>
            <person name="Yamamoto K."/>
            <person name="Antonio B.A."/>
            <person name="Baba T."/>
            <person name="Sakata K."/>
            <person name="Nagamura Y."/>
            <person name="Aoki H."/>
            <person name="Arikawa K."/>
            <person name="Arita K."/>
            <person name="Bito T."/>
            <person name="Chiden Y."/>
            <person name="Fujitsuka N."/>
            <person name="Fukunaka R."/>
            <person name="Hamada M."/>
            <person name="Harada C."/>
            <person name="Hayashi A."/>
            <person name="Hijishita S."/>
            <person name="Honda M."/>
            <person name="Hosokawa S."/>
            <person name="Ichikawa Y."/>
            <person name="Idonuma A."/>
            <person name="Iijima M."/>
            <person name="Ikeda M."/>
            <person name="Ikeno M."/>
            <person name="Ito K."/>
            <person name="Ito S."/>
            <person name="Ito T."/>
            <person name="Ito Y."/>
            <person name="Ito Y."/>
            <person name="Iwabuchi A."/>
            <person name="Kamiya K."/>
            <person name="Karasawa W."/>
            <person name="Kurita K."/>
            <person name="Katagiri S."/>
            <person name="Kikuta A."/>
            <person name="Kobayashi H."/>
            <person name="Kobayashi N."/>
            <person name="Machita K."/>
            <person name="Maehara T."/>
            <person name="Masukawa M."/>
            <person name="Mizubayashi T."/>
            <person name="Mukai Y."/>
            <person name="Nagasaki H."/>
            <person name="Nagata Y."/>
            <person name="Naito S."/>
            <person name="Nakashima M."/>
            <person name="Nakama Y."/>
            <person name="Nakamichi Y."/>
            <person name="Nakamura M."/>
            <person name="Meguro A."/>
            <person name="Negishi M."/>
            <person name="Ohta I."/>
            <person name="Ohta T."/>
            <person name="Okamoto M."/>
            <person name="Ono N."/>
            <person name="Saji S."/>
            <person name="Sakaguchi M."/>
            <person name="Sakai K."/>
            <person name="Shibata M."/>
            <person name="Shimokawa T."/>
            <person name="Song J."/>
            <person name="Takazaki Y."/>
            <person name="Terasawa K."/>
            <person name="Tsugane M."/>
            <person name="Tsuji K."/>
            <person name="Ueda S."/>
            <person name="Waki K."/>
            <person name="Yamagata H."/>
            <person name="Yamamoto M."/>
            <person name="Yamamoto S."/>
            <person name="Yamane H."/>
            <person name="Yoshiki S."/>
            <person name="Yoshihara R."/>
            <person name="Yukawa K."/>
            <person name="Zhong H."/>
            <person name="Yano M."/>
            <person name="Yuan Q."/>
            <person name="Ouyang S."/>
            <person name="Liu J."/>
            <person name="Jones K.M."/>
            <person name="Gansberger K."/>
            <person name="Moffat K."/>
            <person name="Hill J."/>
            <person name="Bera J."/>
            <person name="Fadrosh D."/>
            <person name="Jin S."/>
            <person name="Johri S."/>
            <person name="Kim M."/>
            <person name="Overton L."/>
            <person name="Reardon M."/>
            <person name="Tsitrin T."/>
            <person name="Vuong H."/>
            <person name="Weaver B."/>
            <person name="Ciecko A."/>
            <person name="Tallon L."/>
            <person name="Jackson J."/>
            <person name="Pai G."/>
            <person name="Aken S.V."/>
            <person name="Utterback T."/>
            <person name="Reidmuller S."/>
            <person name="Feldblyum T."/>
            <person name="Hsiao J."/>
            <person name="Zismann V."/>
            <person name="Iobst S."/>
            <person name="de Vazeille A.R."/>
            <person name="Buell C.R."/>
            <person name="Ying K."/>
            <person name="Li Y."/>
            <person name="Lu T."/>
            <person name="Huang Y."/>
            <person name="Zhao Q."/>
            <person name="Feng Q."/>
            <person name="Zhang L."/>
            <person name="Zhu J."/>
            <person name="Weng Q."/>
            <person name="Mu J."/>
            <person name="Lu Y."/>
            <person name="Fan D."/>
            <person name="Liu Y."/>
            <person name="Guan J."/>
            <person name="Zhang Y."/>
            <person name="Yu S."/>
            <person name="Liu X."/>
            <person name="Zhang Y."/>
            <person name="Hong G."/>
            <person name="Han B."/>
            <person name="Choisne N."/>
            <person name="Demange N."/>
            <person name="Orjeda G."/>
            <person name="Samain S."/>
            <person name="Cattolico L."/>
            <person name="Pelletier E."/>
            <person name="Couloux A."/>
            <person name="Segurens B."/>
            <person name="Wincker P."/>
            <person name="D'Hont A."/>
            <person name="Scarpelli C."/>
            <person name="Weissenbach J."/>
            <person name="Salanoubat M."/>
            <person name="Quetier F."/>
            <person name="Yu Y."/>
            <person name="Kim H.R."/>
            <person name="Rambo T."/>
            <person name="Currie J."/>
            <person name="Collura K."/>
            <person name="Luo M."/>
            <person name="Yang T."/>
            <person name="Ammiraju J.S.S."/>
            <person name="Engler F."/>
            <person name="Soderlund C."/>
            <person name="Wing R.A."/>
            <person name="Palmer L.E."/>
            <person name="de la Bastide M."/>
            <person name="Spiegel L."/>
            <person name="Nascimento L."/>
            <person name="Zutavern T."/>
            <person name="O'Shaughnessy A."/>
            <person name="Dike S."/>
            <person name="Dedhia N."/>
            <person name="Preston R."/>
            <person name="Balija V."/>
            <person name="McCombie W.R."/>
            <person name="Chow T."/>
            <person name="Chen H."/>
            <person name="Chung M."/>
            <person name="Chen C."/>
            <person name="Shaw J."/>
            <person name="Wu H."/>
            <person name="Hsiao K."/>
            <person name="Chao Y."/>
            <person name="Chu M."/>
            <person name="Cheng C."/>
            <person name="Hour A."/>
            <person name="Lee P."/>
            <person name="Lin S."/>
            <person name="Lin Y."/>
            <person name="Liou J."/>
            <person name="Liu S."/>
            <person name="Hsing Y."/>
            <person name="Raghuvanshi S."/>
            <person name="Mohanty A."/>
            <person name="Bharti A.K."/>
            <person name="Gaur A."/>
            <person name="Gupta V."/>
            <person name="Kumar D."/>
            <person name="Ravi V."/>
            <person name="Vij S."/>
            <person name="Kapur A."/>
            <person name="Khurana P."/>
            <person name="Khurana P."/>
            <person name="Khurana J.P."/>
            <person name="Tyagi A.K."/>
            <person name="Gaikwad K."/>
            <person name="Singh A."/>
            <person name="Dalal V."/>
            <person name="Srivastava S."/>
            <person name="Dixit A."/>
            <person name="Pal A.K."/>
            <person name="Ghazi I.A."/>
            <person name="Yadav M."/>
            <person name="Pandit A."/>
            <person name="Bhargava A."/>
            <person name="Sureshbabu K."/>
            <person name="Batra K."/>
            <person name="Sharma T.R."/>
            <person name="Mohapatra T."/>
            <person name="Singh N.K."/>
            <person name="Messing J."/>
            <person name="Nelson A.B."/>
            <person name="Fuks G."/>
            <person name="Kavchok S."/>
            <person name="Keizer G."/>
            <person name="Linton E."/>
            <person name="Llaca V."/>
            <person name="Song R."/>
            <person name="Tanyolac B."/>
            <person name="Young S."/>
            <person name="Ho-Il K."/>
            <person name="Hahn J.H."/>
            <person name="Sangsakoo G."/>
            <person name="Vanavichit A."/>
            <person name="de Mattos Luiz.A.T."/>
            <person name="Zimmer P.D."/>
            <person name="Malone G."/>
            <person name="Dellagostin O."/>
            <person name="de Oliveira A.C."/>
            <person name="Bevan M."/>
            <person name="Bancroft I."/>
            <person name="Minx P."/>
            <person name="Cordum H."/>
            <person name="Wilson R."/>
            <person name="Cheng Z."/>
            <person name="Jin W."/>
            <person name="Jiang J."/>
            <person name="Leong S.A."/>
            <person name="Iwama H."/>
            <person name="Gojobori T."/>
            <person name="Itoh T."/>
            <person name="Niimura Y."/>
            <person name="Fujii Y."/>
            <person name="Habara T."/>
            <person name="Sakai H."/>
            <person name="Sato Y."/>
            <person name="Wilson G."/>
            <person name="Kumar K."/>
            <person name="McCouch S."/>
            <person name="Juretic N."/>
            <person name="Hoen D."/>
            <person name="Wright S."/>
            <person name="Bruskiewich R."/>
            <person name="Bureau T."/>
            <person name="Miyao A."/>
            <person name="Hirochika H."/>
            <person name="Nishikawa T."/>
            <person name="Kadowaki K."/>
            <person name="Sugiura M."/>
            <person name="Burr B."/>
            <person name="Sasaki T."/>
        </authorList>
    </citation>
    <scope>NUCLEOTIDE SEQUENCE [LARGE SCALE GENOMIC DNA]</scope>
    <source>
        <strain evidence="2">cv. Nipponbare</strain>
    </source>
</reference>
<evidence type="ECO:0000313" key="1">
    <source>
        <dbReference type="EMBL" id="BAT07568.1"/>
    </source>
</evidence>
<dbReference type="EMBL" id="AP014965">
    <property type="protein sequence ID" value="BAT07568.1"/>
    <property type="molecule type" value="Genomic_DNA"/>
</dbReference>
<reference evidence="1 2" key="3">
    <citation type="journal article" date="2013" name="Rice">
        <title>Improvement of the Oryza sativa Nipponbare reference genome using next generation sequence and optical map data.</title>
        <authorList>
            <person name="Kawahara Y."/>
            <person name="de la Bastide M."/>
            <person name="Hamilton J.P."/>
            <person name="Kanamori H."/>
            <person name="McCombie W.R."/>
            <person name="Ouyang S."/>
            <person name="Schwartz D.C."/>
            <person name="Tanaka T."/>
            <person name="Wu J."/>
            <person name="Zhou S."/>
            <person name="Childs K.L."/>
            <person name="Davidson R.M."/>
            <person name="Lin H."/>
            <person name="Quesada-Ocampo L."/>
            <person name="Vaillancourt B."/>
            <person name="Sakai H."/>
            <person name="Lee S.S."/>
            <person name="Kim J."/>
            <person name="Numa H."/>
            <person name="Itoh T."/>
            <person name="Buell C.R."/>
            <person name="Matsumoto T."/>
        </authorList>
    </citation>
    <scope>NUCLEOTIDE SEQUENCE [LARGE SCALE GENOMIC DNA]</scope>
    <source>
        <strain evidence="2">cv. Nipponbare</strain>
    </source>
</reference>
<dbReference type="Proteomes" id="UP000059680">
    <property type="component" value="Chromosome 9"/>
</dbReference>
<dbReference type="AlphaFoldDB" id="A0A0P0XKW9"/>
<dbReference type="PaxDb" id="39947-A0A0P0XKW9"/>
<gene>
    <name evidence="1" type="ordered locus">Os09g0338650</name>
    <name evidence="1" type="ORF">OSNPB_090338650</name>
</gene>
<sequence length="237" mass="25844">MAKTSRARLDPRPVLREVAPHRGFPRRAPLSADRCPLGAPTPAAGIAASGEVVGTSSSSVGLPHPPTPHGIAVRLVLLLRCVQRFNKGLSATAHREQDDKTFASWGYQGPPAWCSPPVFARDPRRDTTTPFLYPEVSSCRFLRPSPPCCRYYWELTTSSSSLEQNGSICMGVIVFLPASSPKLCRCALASHRSREESSPATTTMAQPLPWSASRAGWSPWACKCESDKGEIERRESN</sequence>
<dbReference type="InParanoid" id="A0A0P0XKW9"/>
<keyword evidence="2" id="KW-1185">Reference proteome</keyword>